<keyword evidence="3" id="KW-1185">Reference proteome</keyword>
<keyword evidence="1" id="KW-1133">Transmembrane helix</keyword>
<reference evidence="2 3" key="1">
    <citation type="submission" date="2023-03" db="EMBL/GenBank/DDBJ databases">
        <title>Draft genome sequence of type strain Streptomyces ferralitis JCM 14344.</title>
        <authorList>
            <person name="Klaysubun C."/>
            <person name="Duangmal K."/>
        </authorList>
    </citation>
    <scope>NUCLEOTIDE SEQUENCE [LARGE SCALE GENOMIC DNA]</scope>
    <source>
        <strain evidence="2 3">JCM 14344</strain>
    </source>
</reference>
<dbReference type="EMBL" id="JARHTQ010000012">
    <property type="protein sequence ID" value="MDF2257789.1"/>
    <property type="molecule type" value="Genomic_DNA"/>
</dbReference>
<dbReference type="Proteomes" id="UP001220022">
    <property type="component" value="Unassembled WGS sequence"/>
</dbReference>
<keyword evidence="1" id="KW-0812">Transmembrane</keyword>
<proteinExistence type="predicted"/>
<organism evidence="2 3">
    <name type="scientific">Streptantibioticus ferralitis</name>
    <dbReference type="NCBI Taxonomy" id="236510"/>
    <lineage>
        <taxon>Bacteria</taxon>
        <taxon>Bacillati</taxon>
        <taxon>Actinomycetota</taxon>
        <taxon>Actinomycetes</taxon>
        <taxon>Kitasatosporales</taxon>
        <taxon>Streptomycetaceae</taxon>
        <taxon>Streptantibioticus</taxon>
    </lineage>
</organism>
<dbReference type="RefSeq" id="WP_275816174.1">
    <property type="nucleotide sequence ID" value="NZ_BAAANM010000002.1"/>
</dbReference>
<accession>A0ABT5Z1W4</accession>
<sequence>MALVNASFTPAAAHLVQLADLDQNKVTPGLIGFVVFAAIGAAVWFLMKSMNKQFQKIDFEEVPSSKSGAEAASAAKREG</sequence>
<feature type="transmembrane region" description="Helical" evidence="1">
    <location>
        <begin position="28"/>
        <end position="47"/>
    </location>
</feature>
<protein>
    <submittedName>
        <fullName evidence="2">Uncharacterized protein</fullName>
    </submittedName>
</protein>
<comment type="caution">
    <text evidence="2">The sequence shown here is derived from an EMBL/GenBank/DDBJ whole genome shotgun (WGS) entry which is preliminary data.</text>
</comment>
<name>A0ABT5Z1W4_9ACTN</name>
<evidence type="ECO:0000256" key="1">
    <source>
        <dbReference type="SAM" id="Phobius"/>
    </source>
</evidence>
<gene>
    <name evidence="2" type="ORF">P2L57_19355</name>
</gene>
<evidence type="ECO:0000313" key="2">
    <source>
        <dbReference type="EMBL" id="MDF2257789.1"/>
    </source>
</evidence>
<keyword evidence="1" id="KW-0472">Membrane</keyword>
<evidence type="ECO:0000313" key="3">
    <source>
        <dbReference type="Proteomes" id="UP001220022"/>
    </source>
</evidence>